<evidence type="ECO:0000256" key="4">
    <source>
        <dbReference type="SAM" id="SignalP"/>
    </source>
</evidence>
<dbReference type="AlphaFoldDB" id="A0A919SD88"/>
<dbReference type="PANTHER" id="PTHR43248:SF29">
    <property type="entry name" value="TRIPEPTIDYL AMINOPEPTIDASE"/>
    <property type="match status" value="1"/>
</dbReference>
<evidence type="ECO:0000313" key="7">
    <source>
        <dbReference type="Proteomes" id="UP000681340"/>
    </source>
</evidence>
<dbReference type="PANTHER" id="PTHR43248">
    <property type="entry name" value="2-SUCCINYL-6-HYDROXY-2,4-CYCLOHEXADIENE-1-CARBOXYLATE SYNTHASE"/>
    <property type="match status" value="1"/>
</dbReference>
<dbReference type="InterPro" id="IPR051601">
    <property type="entry name" value="Serine_prot/Carboxylest_S33"/>
</dbReference>
<feature type="signal peptide" evidence="4">
    <location>
        <begin position="1"/>
        <end position="28"/>
    </location>
</feature>
<dbReference type="GO" id="GO:0016787">
    <property type="term" value="F:hydrolase activity"/>
    <property type="evidence" value="ECO:0007669"/>
    <property type="project" value="UniProtKB-KW"/>
</dbReference>
<sequence>MRAKTRPILAAFLTVLVALTAAATPAYAVRGRAPNWQPCEEDKTAQCATLTVPVDWSQPYGPSVAIALARRPAADPKQRIGTLVVNPGGPGGSGVDFTLDSTFFSPELRRRFDIVGFDPRGISRSHPIVCTTTVLTAAPPPVIESAKAYDTFVAYNRRLAADCARRTGPLYGHVDTLSVVRDLEAVRAALGEEKISFYGASYGTLLGQQYAERYPRRIRAMVLDSVMDHTVDTDGFLGGEAATAQDSFDEFVAWCARSTECAVHGRDVRKLWAGLLASARRGTLRDPKDTASKLTHYELVGVAFSSMYDPQWHSLGMFIKEATDGAGTKLGRAAVDVSEHNFHAVFCDDWSMPVSGYADLRARLDRIAARSPQMPFSPLALSSVYGCLGRTDGTDNPQRALSPARTGPVLLVNARHDPATPYAWAQHVAAQLGPKASLLTYEGWGHTVYGRSDCVGRTVDRYLLTVRPPAAGARCPGVEPEAAGVGGITPRRGYPRAGGITWS</sequence>
<evidence type="ECO:0000259" key="5">
    <source>
        <dbReference type="Pfam" id="PF00561"/>
    </source>
</evidence>
<reference evidence="6" key="1">
    <citation type="submission" date="2021-03" db="EMBL/GenBank/DDBJ databases">
        <title>Whole genome shotgun sequence of Actinoplanes auranticolor NBRC 12245.</title>
        <authorList>
            <person name="Komaki H."/>
            <person name="Tamura T."/>
        </authorList>
    </citation>
    <scope>NUCLEOTIDE SEQUENCE</scope>
    <source>
        <strain evidence="6">NBRC 12245</strain>
    </source>
</reference>
<evidence type="ECO:0000256" key="1">
    <source>
        <dbReference type="ARBA" id="ARBA00010088"/>
    </source>
</evidence>
<name>A0A919SD88_9ACTN</name>
<evidence type="ECO:0000313" key="6">
    <source>
        <dbReference type="EMBL" id="GIM70485.1"/>
    </source>
</evidence>
<dbReference type="InterPro" id="IPR000073">
    <property type="entry name" value="AB_hydrolase_1"/>
</dbReference>
<dbReference type="Proteomes" id="UP000681340">
    <property type="component" value="Unassembled WGS sequence"/>
</dbReference>
<dbReference type="Pfam" id="PF00561">
    <property type="entry name" value="Abhydrolase_1"/>
    <property type="match status" value="1"/>
</dbReference>
<dbReference type="SUPFAM" id="SSF53474">
    <property type="entry name" value="alpha/beta-Hydrolases"/>
    <property type="match status" value="1"/>
</dbReference>
<evidence type="ECO:0000256" key="2">
    <source>
        <dbReference type="ARBA" id="ARBA00022729"/>
    </source>
</evidence>
<keyword evidence="2 4" id="KW-0732">Signal</keyword>
<keyword evidence="7" id="KW-1185">Reference proteome</keyword>
<dbReference type="RefSeq" id="WP_212990128.1">
    <property type="nucleotide sequence ID" value="NZ_BAABEA010000005.1"/>
</dbReference>
<accession>A0A919SD88</accession>
<comment type="caution">
    <text evidence="6">The sequence shown here is derived from an EMBL/GenBank/DDBJ whole genome shotgun (WGS) entry which is preliminary data.</text>
</comment>
<dbReference type="Gene3D" id="3.40.50.1820">
    <property type="entry name" value="alpha/beta hydrolase"/>
    <property type="match status" value="1"/>
</dbReference>
<feature type="domain" description="AB hydrolase-1" evidence="5">
    <location>
        <begin position="82"/>
        <end position="449"/>
    </location>
</feature>
<gene>
    <name evidence="6" type="ORF">Aau02nite_41220</name>
</gene>
<organism evidence="6 7">
    <name type="scientific">Actinoplanes auranticolor</name>
    <dbReference type="NCBI Taxonomy" id="47988"/>
    <lineage>
        <taxon>Bacteria</taxon>
        <taxon>Bacillati</taxon>
        <taxon>Actinomycetota</taxon>
        <taxon>Actinomycetes</taxon>
        <taxon>Micromonosporales</taxon>
        <taxon>Micromonosporaceae</taxon>
        <taxon>Actinoplanes</taxon>
    </lineage>
</organism>
<proteinExistence type="inferred from homology"/>
<feature type="chain" id="PRO_5036742398" evidence="4">
    <location>
        <begin position="29"/>
        <end position="503"/>
    </location>
</feature>
<protein>
    <submittedName>
        <fullName evidence="6">Peptidase</fullName>
    </submittedName>
</protein>
<dbReference type="InterPro" id="IPR029058">
    <property type="entry name" value="AB_hydrolase_fold"/>
</dbReference>
<dbReference type="EMBL" id="BOQL01000031">
    <property type="protein sequence ID" value="GIM70485.1"/>
    <property type="molecule type" value="Genomic_DNA"/>
</dbReference>
<keyword evidence="3" id="KW-0378">Hydrolase</keyword>
<evidence type="ECO:0000256" key="3">
    <source>
        <dbReference type="ARBA" id="ARBA00022801"/>
    </source>
</evidence>
<comment type="similarity">
    <text evidence="1">Belongs to the peptidase S33 family.</text>
</comment>